<evidence type="ECO:0000313" key="3">
    <source>
        <dbReference type="Proteomes" id="UP000076962"/>
    </source>
</evidence>
<dbReference type="EMBL" id="LUTY01000480">
    <property type="protein sequence ID" value="OAD23231.1"/>
    <property type="molecule type" value="Genomic_DNA"/>
</dbReference>
<sequence length="228" mass="26007">MNNHLVSVVIPVYNGERYLAQTIESALAQTYQPIEIIVIDDGSTDGSAEVVKRFPSVRYHFQENRGIGGAKNSGIELAKGDFLAILEQDDLWSTNKITQQMAAFEGDPALDMVFGHVKQFHSPELGEAIKAKLHYNEEIIAGYHAGSMLVKREAFFRVGWFDTICRVGEFLDWYLRATENNLKSLMLPDILMQRRLHTTNTIVREKKSHTDFVHILKASLDRRRKQQT</sequence>
<dbReference type="PANTHER" id="PTHR43685">
    <property type="entry name" value="GLYCOSYLTRANSFERASE"/>
    <property type="match status" value="1"/>
</dbReference>
<gene>
    <name evidence="2" type="ORF">THIOM_000944</name>
</gene>
<name>A0A0A6NZJ3_9GAMM</name>
<dbReference type="Gene3D" id="3.90.550.10">
    <property type="entry name" value="Spore Coat Polysaccharide Biosynthesis Protein SpsA, Chain A"/>
    <property type="match status" value="1"/>
</dbReference>
<organism evidence="2 3">
    <name type="scientific">Candidatus Thiomargarita nelsonii</name>
    <dbReference type="NCBI Taxonomy" id="1003181"/>
    <lineage>
        <taxon>Bacteria</taxon>
        <taxon>Pseudomonadati</taxon>
        <taxon>Pseudomonadota</taxon>
        <taxon>Gammaproteobacteria</taxon>
        <taxon>Thiotrichales</taxon>
        <taxon>Thiotrichaceae</taxon>
        <taxon>Thiomargarita</taxon>
    </lineage>
</organism>
<evidence type="ECO:0000313" key="2">
    <source>
        <dbReference type="EMBL" id="OAD23231.1"/>
    </source>
</evidence>
<dbReference type="SUPFAM" id="SSF53448">
    <property type="entry name" value="Nucleotide-diphospho-sugar transferases"/>
    <property type="match status" value="1"/>
</dbReference>
<dbReference type="InterPro" id="IPR050834">
    <property type="entry name" value="Glycosyltransf_2"/>
</dbReference>
<feature type="domain" description="Glycosyltransferase 2-like" evidence="1">
    <location>
        <begin position="7"/>
        <end position="121"/>
    </location>
</feature>
<comment type="caution">
    <text evidence="2">The sequence shown here is derived from an EMBL/GenBank/DDBJ whole genome shotgun (WGS) entry which is preliminary data.</text>
</comment>
<dbReference type="InterPro" id="IPR029044">
    <property type="entry name" value="Nucleotide-diphossugar_trans"/>
</dbReference>
<evidence type="ECO:0000259" key="1">
    <source>
        <dbReference type="Pfam" id="PF00535"/>
    </source>
</evidence>
<keyword evidence="3" id="KW-1185">Reference proteome</keyword>
<reference evidence="2 3" key="1">
    <citation type="submission" date="2016-05" db="EMBL/GenBank/DDBJ databases">
        <title>Single-cell genome of chain-forming Candidatus Thiomargarita nelsonii and comparison to other large sulfur-oxidizing bacteria.</title>
        <authorList>
            <person name="Winkel M."/>
            <person name="Salman V."/>
            <person name="Woyke T."/>
            <person name="Schulz-Vogt H."/>
            <person name="Richter M."/>
            <person name="Flood B."/>
            <person name="Bailey J."/>
            <person name="Amann R."/>
            <person name="Mussmann M."/>
        </authorList>
    </citation>
    <scope>NUCLEOTIDE SEQUENCE [LARGE SCALE GENOMIC DNA]</scope>
    <source>
        <strain evidence="2 3">THI036</strain>
    </source>
</reference>
<dbReference type="Pfam" id="PF00535">
    <property type="entry name" value="Glycos_transf_2"/>
    <property type="match status" value="1"/>
</dbReference>
<dbReference type="AlphaFoldDB" id="A0A0A6NZJ3"/>
<dbReference type="Proteomes" id="UP000076962">
    <property type="component" value="Unassembled WGS sequence"/>
</dbReference>
<dbReference type="GO" id="GO:0016740">
    <property type="term" value="F:transferase activity"/>
    <property type="evidence" value="ECO:0007669"/>
    <property type="project" value="UniProtKB-KW"/>
</dbReference>
<dbReference type="PANTHER" id="PTHR43685:SF2">
    <property type="entry name" value="GLYCOSYLTRANSFERASE 2-LIKE DOMAIN-CONTAINING PROTEIN"/>
    <property type="match status" value="1"/>
</dbReference>
<accession>A0A0A6NZJ3</accession>
<proteinExistence type="predicted"/>
<keyword evidence="2" id="KW-0808">Transferase</keyword>
<dbReference type="CDD" id="cd00761">
    <property type="entry name" value="Glyco_tranf_GTA_type"/>
    <property type="match status" value="1"/>
</dbReference>
<dbReference type="InterPro" id="IPR001173">
    <property type="entry name" value="Glyco_trans_2-like"/>
</dbReference>
<protein>
    <submittedName>
        <fullName evidence="2">Family 2 glycosyl transferase</fullName>
    </submittedName>
</protein>